<dbReference type="CDD" id="cd03134">
    <property type="entry name" value="GATase1_PfpI_like"/>
    <property type="match status" value="1"/>
</dbReference>
<comment type="similarity">
    <text evidence="1">Belongs to the peptidase C56 family.</text>
</comment>
<dbReference type="PANTHER" id="PTHR42733:SF12">
    <property type="entry name" value="PROTEINASE"/>
    <property type="match status" value="1"/>
</dbReference>
<name>A0A2W5NIM6_RHOSU</name>
<keyword evidence="3" id="KW-0645">Protease</keyword>
<reference evidence="3 4" key="1">
    <citation type="submission" date="2017-08" db="EMBL/GenBank/DDBJ databases">
        <title>Infants hospitalized years apart are colonized by the same room-sourced microbial strains.</title>
        <authorList>
            <person name="Brooks B."/>
            <person name="Olm M.R."/>
            <person name="Firek B.A."/>
            <person name="Baker R."/>
            <person name="Thomas B.C."/>
            <person name="Morowitz M.J."/>
            <person name="Banfield J.F."/>
        </authorList>
    </citation>
    <scope>NUCLEOTIDE SEQUENCE [LARGE SCALE GENOMIC DNA]</scope>
    <source>
        <strain evidence="3">S2_005_002_R2_34</strain>
    </source>
</reference>
<dbReference type="InterPro" id="IPR006286">
    <property type="entry name" value="C56_PfpI-like"/>
</dbReference>
<feature type="domain" description="DJ-1/PfpI" evidence="2">
    <location>
        <begin position="8"/>
        <end position="175"/>
    </location>
</feature>
<protein>
    <submittedName>
        <fullName evidence="3">Protease</fullName>
    </submittedName>
</protein>
<dbReference type="InterPro" id="IPR002818">
    <property type="entry name" value="DJ-1/PfpI"/>
</dbReference>
<dbReference type="Pfam" id="PF01965">
    <property type="entry name" value="DJ-1_PfpI"/>
    <property type="match status" value="1"/>
</dbReference>
<evidence type="ECO:0000313" key="4">
    <source>
        <dbReference type="Proteomes" id="UP000249185"/>
    </source>
</evidence>
<proteinExistence type="inferred from homology"/>
<evidence type="ECO:0000256" key="1">
    <source>
        <dbReference type="ARBA" id="ARBA00008542"/>
    </source>
</evidence>
<dbReference type="PROSITE" id="PS51276">
    <property type="entry name" value="PEPTIDASE_C56_PFPI"/>
    <property type="match status" value="1"/>
</dbReference>
<evidence type="ECO:0000259" key="2">
    <source>
        <dbReference type="Pfam" id="PF01965"/>
    </source>
</evidence>
<dbReference type="Proteomes" id="UP000249185">
    <property type="component" value="Unassembled WGS sequence"/>
</dbReference>
<dbReference type="Gene3D" id="3.40.50.880">
    <property type="match status" value="1"/>
</dbReference>
<organism evidence="3 4">
    <name type="scientific">Rhodovulum sulfidophilum</name>
    <name type="common">Rhodobacter sulfidophilus</name>
    <dbReference type="NCBI Taxonomy" id="35806"/>
    <lineage>
        <taxon>Bacteria</taxon>
        <taxon>Pseudomonadati</taxon>
        <taxon>Pseudomonadota</taxon>
        <taxon>Alphaproteobacteria</taxon>
        <taxon>Rhodobacterales</taxon>
        <taxon>Paracoccaceae</taxon>
        <taxon>Rhodovulum</taxon>
    </lineage>
</organism>
<dbReference type="InterPro" id="IPR029062">
    <property type="entry name" value="Class_I_gatase-like"/>
</dbReference>
<evidence type="ECO:0000313" key="3">
    <source>
        <dbReference type="EMBL" id="PZQ52338.1"/>
    </source>
</evidence>
<dbReference type="GO" id="GO:0008233">
    <property type="term" value="F:peptidase activity"/>
    <property type="evidence" value="ECO:0007669"/>
    <property type="project" value="UniProtKB-KW"/>
</dbReference>
<keyword evidence="3" id="KW-0378">Hydrolase</keyword>
<dbReference type="EMBL" id="QFPW01000001">
    <property type="protein sequence ID" value="PZQ52338.1"/>
    <property type="molecule type" value="Genomic_DNA"/>
</dbReference>
<comment type="caution">
    <text evidence="3">The sequence shown here is derived from an EMBL/GenBank/DDBJ whole genome shotgun (WGS) entry which is preliminary data.</text>
</comment>
<sequence>MTEISKARVAILATDGYERSELRDPLEKLRAAGARVDVVSPESGEIRSWADGDWGDSVPVDRALAEASAGDYDALVLPGGQINPDKLRTEPAAVQMVKDFADAGKPIGAICHGPWMLVEAGVVEGREVTSYSSIRTDLVNAGARWFDEEVIVDNGLVTSRNPDDLPAFIAKLIEEIKEGRHVARDNPRGHAVLTAGH</sequence>
<accession>A0A2W5NIM6</accession>
<dbReference type="SUPFAM" id="SSF52317">
    <property type="entry name" value="Class I glutamine amidotransferase-like"/>
    <property type="match status" value="1"/>
</dbReference>
<dbReference type="AlphaFoldDB" id="A0A2W5NIM6"/>
<dbReference type="NCBIfam" id="TIGR01382">
    <property type="entry name" value="PfpI"/>
    <property type="match status" value="1"/>
</dbReference>
<dbReference type="GO" id="GO:0006508">
    <property type="term" value="P:proteolysis"/>
    <property type="evidence" value="ECO:0007669"/>
    <property type="project" value="UniProtKB-KW"/>
</dbReference>
<gene>
    <name evidence="3" type="ORF">DI556_01375</name>
</gene>
<dbReference type="PANTHER" id="PTHR42733">
    <property type="entry name" value="DJ-1 PROTEIN"/>
    <property type="match status" value="1"/>
</dbReference>